<evidence type="ECO:0000313" key="6">
    <source>
        <dbReference type="Proteomes" id="UP001211907"/>
    </source>
</evidence>
<dbReference type="EMBL" id="JADGJH010002123">
    <property type="protein sequence ID" value="KAJ3103121.1"/>
    <property type="molecule type" value="Genomic_DNA"/>
</dbReference>
<feature type="region of interest" description="Disordered" evidence="4">
    <location>
        <begin position="118"/>
        <end position="173"/>
    </location>
</feature>
<sequence length="727" mass="81475">MESLKTFYGWDVSNAIGGGAGGAAAAGDAAADESNDEDLDSHFAAATIHHDTTQDPSLSLKRVARDINMAEQGERAECERILRTFETLFGLSRRVLKRFYLQIEEMTPRIGQGLATMTNKQEEQEDQDDEVHKEQVWKHERTPSGTAIAKQNLVRLDDNEGDGDEDYTGSFDGVNTLRKREDDLVIRRNDALSISGEGSAGTNRDIDSNGNCTTNKILNGKNRISTATAVAVEFWPTQTGGVRPQSHGPLPDEGFNHSLANTAASQVRRGLLQDGPLDSDMKLSKIKDINLCYTVVNKSLDYLLVCISNVLLVMSFAELLDMANVFQKFNTLAHELSNEFVSNSLKTIWDLMNRELQNNVTLQELRDPRGQLRVRMKQIIELGVPKQSITLSSPPKTPPPRNPRHRFKTIHRKLELLHDLFTCFDIHLFPNFVAAHLDGIKSCTFSAFDMNLWLSGGYDGIIRIHDLRASNSHICLGQYVGHKSIVTDVHFTHDDSHIVSCSFDRTVKIWNSQSASCERTLLGHTDSVMSCDVSVDKRYIISGSTDNTARLWDFATGKCVAVIKKHTRWVKVTRFSPDTRFVATAGLDHKVYVWDVKFVANSRAFTPKRTIDDHRDYILDIALARPYYLLTTCRDNTVRMFDHNVGVELYSVSLSPSWACTISFSASGEYFATGSFDNNVIIFSSRNGNRVRQIRVLNLGIMCVRWPKDLSCVVVGTQEGFIQQIPL</sequence>
<dbReference type="SMART" id="SM00320">
    <property type="entry name" value="WD40"/>
    <property type="match status" value="7"/>
</dbReference>
<keyword evidence="1 3" id="KW-0853">WD repeat</keyword>
<dbReference type="InterPro" id="IPR015943">
    <property type="entry name" value="WD40/YVTN_repeat-like_dom_sf"/>
</dbReference>
<gene>
    <name evidence="5" type="ORF">HK100_004260</name>
</gene>
<dbReference type="InterPro" id="IPR001680">
    <property type="entry name" value="WD40_rpt"/>
</dbReference>
<evidence type="ECO:0000256" key="2">
    <source>
        <dbReference type="ARBA" id="ARBA00022737"/>
    </source>
</evidence>
<dbReference type="InterPro" id="IPR020472">
    <property type="entry name" value="WD40_PAC1"/>
</dbReference>
<dbReference type="PROSITE" id="PS50082">
    <property type="entry name" value="WD_REPEATS_2"/>
    <property type="match status" value="3"/>
</dbReference>
<evidence type="ECO:0000256" key="1">
    <source>
        <dbReference type="ARBA" id="ARBA00022574"/>
    </source>
</evidence>
<evidence type="ECO:0000256" key="4">
    <source>
        <dbReference type="SAM" id="MobiDB-lite"/>
    </source>
</evidence>
<keyword evidence="6" id="KW-1185">Reference proteome</keyword>
<dbReference type="InterPro" id="IPR019775">
    <property type="entry name" value="WD40_repeat_CS"/>
</dbReference>
<dbReference type="Proteomes" id="UP001211907">
    <property type="component" value="Unassembled WGS sequence"/>
</dbReference>
<protein>
    <submittedName>
        <fullName evidence="5">Uncharacterized protein</fullName>
    </submittedName>
</protein>
<evidence type="ECO:0000313" key="5">
    <source>
        <dbReference type="EMBL" id="KAJ3103121.1"/>
    </source>
</evidence>
<proteinExistence type="predicted"/>
<reference evidence="5" key="1">
    <citation type="submission" date="2020-05" db="EMBL/GenBank/DDBJ databases">
        <title>Phylogenomic resolution of chytrid fungi.</title>
        <authorList>
            <person name="Stajich J.E."/>
            <person name="Amses K."/>
            <person name="Simmons R."/>
            <person name="Seto K."/>
            <person name="Myers J."/>
            <person name="Bonds A."/>
            <person name="Quandt C.A."/>
            <person name="Barry K."/>
            <person name="Liu P."/>
            <person name="Grigoriev I."/>
            <person name="Longcore J.E."/>
            <person name="James T.Y."/>
        </authorList>
    </citation>
    <scope>NUCLEOTIDE SEQUENCE</scope>
    <source>
        <strain evidence="5">JEL0513</strain>
    </source>
</reference>
<dbReference type="Pfam" id="PF00400">
    <property type="entry name" value="WD40"/>
    <property type="match status" value="6"/>
</dbReference>
<dbReference type="PROSITE" id="PS50294">
    <property type="entry name" value="WD_REPEATS_REGION"/>
    <property type="match status" value="3"/>
</dbReference>
<dbReference type="PANTHER" id="PTHR19848">
    <property type="entry name" value="WD40 REPEAT PROTEIN"/>
    <property type="match status" value="1"/>
</dbReference>
<accession>A0AAD5XD38</accession>
<dbReference type="PRINTS" id="PR00320">
    <property type="entry name" value="GPROTEINBRPT"/>
</dbReference>
<feature type="compositionally biased region" description="Basic and acidic residues" evidence="4">
    <location>
        <begin position="130"/>
        <end position="142"/>
    </location>
</feature>
<dbReference type="InterPro" id="IPR036322">
    <property type="entry name" value="WD40_repeat_dom_sf"/>
</dbReference>
<dbReference type="AlphaFoldDB" id="A0AAD5XD38"/>
<comment type="caution">
    <text evidence="5">The sequence shown here is derived from an EMBL/GenBank/DDBJ whole genome shotgun (WGS) entry which is preliminary data.</text>
</comment>
<dbReference type="Gene3D" id="2.130.10.10">
    <property type="entry name" value="YVTN repeat-like/Quinoprotein amine dehydrogenase"/>
    <property type="match status" value="2"/>
</dbReference>
<organism evidence="5 6">
    <name type="scientific">Physocladia obscura</name>
    <dbReference type="NCBI Taxonomy" id="109957"/>
    <lineage>
        <taxon>Eukaryota</taxon>
        <taxon>Fungi</taxon>
        <taxon>Fungi incertae sedis</taxon>
        <taxon>Chytridiomycota</taxon>
        <taxon>Chytridiomycota incertae sedis</taxon>
        <taxon>Chytridiomycetes</taxon>
        <taxon>Chytridiales</taxon>
        <taxon>Chytriomycetaceae</taxon>
        <taxon>Physocladia</taxon>
    </lineage>
</organism>
<dbReference type="CDD" id="cd00200">
    <property type="entry name" value="WD40"/>
    <property type="match status" value="1"/>
</dbReference>
<feature type="repeat" description="WD" evidence="3">
    <location>
        <begin position="479"/>
        <end position="520"/>
    </location>
</feature>
<dbReference type="PROSITE" id="PS00678">
    <property type="entry name" value="WD_REPEATS_1"/>
    <property type="match status" value="2"/>
</dbReference>
<name>A0AAD5XD38_9FUNG</name>
<evidence type="ECO:0000256" key="3">
    <source>
        <dbReference type="PROSITE-ProRule" id="PRU00221"/>
    </source>
</evidence>
<keyword evidence="2" id="KW-0677">Repeat</keyword>
<dbReference type="SUPFAM" id="SSF50978">
    <property type="entry name" value="WD40 repeat-like"/>
    <property type="match status" value="1"/>
</dbReference>
<feature type="repeat" description="WD" evidence="3">
    <location>
        <begin position="521"/>
        <end position="562"/>
    </location>
</feature>
<dbReference type="PANTHER" id="PTHR19848:SF8">
    <property type="entry name" value="F-BOX AND WD REPEAT DOMAIN CONTAINING 7"/>
    <property type="match status" value="1"/>
</dbReference>
<feature type="repeat" description="WD" evidence="3">
    <location>
        <begin position="563"/>
        <end position="597"/>
    </location>
</feature>